<dbReference type="AlphaFoldDB" id="A0A7E6F6H6"/>
<name>A0A7E6F6H6_9MOLL</name>
<evidence type="ECO:0000256" key="4">
    <source>
        <dbReference type="ARBA" id="ARBA00023157"/>
    </source>
</evidence>
<dbReference type="GO" id="GO:0009887">
    <property type="term" value="P:animal organ morphogenesis"/>
    <property type="evidence" value="ECO:0007669"/>
    <property type="project" value="TreeGrafter"/>
</dbReference>
<keyword evidence="2" id="KW-0964">Secreted</keyword>
<dbReference type="SMART" id="SM00041">
    <property type="entry name" value="CT"/>
    <property type="match status" value="1"/>
</dbReference>
<dbReference type="InterPro" id="IPR006207">
    <property type="entry name" value="Cys_knot_C"/>
</dbReference>
<evidence type="ECO:0000313" key="5">
    <source>
        <dbReference type="Proteomes" id="UP000515154"/>
    </source>
</evidence>
<dbReference type="KEGG" id="osn:115217655"/>
<protein>
    <submittedName>
        <fullName evidence="6">Gremlin-2-like</fullName>
    </submittedName>
</protein>
<dbReference type="InterPro" id="IPR029034">
    <property type="entry name" value="Cystine-knot_cytokine"/>
</dbReference>
<reference evidence="6" key="1">
    <citation type="submission" date="2025-08" db="UniProtKB">
        <authorList>
            <consortium name="RefSeq"/>
        </authorList>
    </citation>
    <scope>IDENTIFICATION</scope>
</reference>
<evidence type="ECO:0000256" key="3">
    <source>
        <dbReference type="ARBA" id="ARBA00022729"/>
    </source>
</evidence>
<dbReference type="Proteomes" id="UP000515154">
    <property type="component" value="Linkage group LG11"/>
</dbReference>
<organism evidence="5 6">
    <name type="scientific">Octopus sinensis</name>
    <name type="common">East Asian common octopus</name>
    <dbReference type="NCBI Taxonomy" id="2607531"/>
    <lineage>
        <taxon>Eukaryota</taxon>
        <taxon>Metazoa</taxon>
        <taxon>Spiralia</taxon>
        <taxon>Lophotrochozoa</taxon>
        <taxon>Mollusca</taxon>
        <taxon>Cephalopoda</taxon>
        <taxon>Coleoidea</taxon>
        <taxon>Octopodiformes</taxon>
        <taxon>Octopoda</taxon>
        <taxon>Incirrata</taxon>
        <taxon>Octopodidae</taxon>
        <taxon>Octopus</taxon>
    </lineage>
</organism>
<gene>
    <name evidence="6" type="primary">LOC115217655</name>
</gene>
<keyword evidence="5" id="KW-1185">Reference proteome</keyword>
<evidence type="ECO:0000256" key="2">
    <source>
        <dbReference type="ARBA" id="ARBA00022525"/>
    </source>
</evidence>
<keyword evidence="3" id="KW-0732">Signal</keyword>
<dbReference type="PANTHER" id="PTHR15283">
    <property type="entry name" value="GREMLIN 1"/>
    <property type="match status" value="1"/>
</dbReference>
<dbReference type="PANTHER" id="PTHR15283:SF4">
    <property type="entry name" value="BURSICON"/>
    <property type="match status" value="1"/>
</dbReference>
<accession>A0A7E6F6H6</accession>
<dbReference type="RefSeq" id="XP_036363401.1">
    <property type="nucleotide sequence ID" value="XM_036507508.1"/>
</dbReference>
<comment type="subcellular location">
    <subcellularLocation>
        <location evidence="1">Secreted</location>
    </subcellularLocation>
</comment>
<dbReference type="GO" id="GO:0036122">
    <property type="term" value="F:BMP binding"/>
    <property type="evidence" value="ECO:0007669"/>
    <property type="project" value="TreeGrafter"/>
</dbReference>
<proteinExistence type="predicted"/>
<sequence>MHACDLSVSIVLLLYVTLPCNGWDFPPPGRKIRIPLRVSNRTSVFYQRAKLPLREESSMIITPKLKKEDDSFNIGLPHHRRQESSGSRHDKLPIKGSKTAFTVTRKSYLRKEWCKTELLKQVIREEGCLRQTVLNRFCYGQCNSFFIPRSGKHDGGGAAFMACGYCKPRRYTWIRVTLRCQGAKHMRFKRRKVQRIKQCKCMAQKVDGLS</sequence>
<dbReference type="InterPro" id="IPR004133">
    <property type="entry name" value="DAN_dom"/>
</dbReference>
<dbReference type="GO" id="GO:0048018">
    <property type="term" value="F:receptor ligand activity"/>
    <property type="evidence" value="ECO:0007669"/>
    <property type="project" value="TreeGrafter"/>
</dbReference>
<evidence type="ECO:0000256" key="1">
    <source>
        <dbReference type="ARBA" id="ARBA00004613"/>
    </source>
</evidence>
<dbReference type="GO" id="GO:0038098">
    <property type="term" value="P:sequestering of BMP from receptor via BMP binding"/>
    <property type="evidence" value="ECO:0007669"/>
    <property type="project" value="TreeGrafter"/>
</dbReference>
<evidence type="ECO:0000313" key="6">
    <source>
        <dbReference type="RefSeq" id="XP_036363401.1"/>
    </source>
</evidence>
<dbReference type="GO" id="GO:0005615">
    <property type="term" value="C:extracellular space"/>
    <property type="evidence" value="ECO:0007669"/>
    <property type="project" value="TreeGrafter"/>
</dbReference>
<keyword evidence="4" id="KW-1015">Disulfide bond</keyword>
<dbReference type="Gene3D" id="2.10.90.10">
    <property type="entry name" value="Cystine-knot cytokines"/>
    <property type="match status" value="1"/>
</dbReference>
<dbReference type="Pfam" id="PF03045">
    <property type="entry name" value="DAN"/>
    <property type="match status" value="1"/>
</dbReference>